<proteinExistence type="inferred from homology"/>
<comment type="similarity">
    <text evidence="9 10">Belongs to the TrpA family.</text>
</comment>
<dbReference type="UniPathway" id="UPA00035">
    <property type="reaction ID" value="UER00044"/>
</dbReference>
<feature type="active site" description="Proton acceptor" evidence="9">
    <location>
        <position position="46"/>
    </location>
</feature>
<evidence type="ECO:0000256" key="10">
    <source>
        <dbReference type="RuleBase" id="RU003662"/>
    </source>
</evidence>
<dbReference type="InterPro" id="IPR011060">
    <property type="entry name" value="RibuloseP-bd_barrel"/>
</dbReference>
<dbReference type="GO" id="GO:0004834">
    <property type="term" value="F:tryptophan synthase activity"/>
    <property type="evidence" value="ECO:0007669"/>
    <property type="project" value="UniProtKB-UniRule"/>
</dbReference>
<dbReference type="SUPFAM" id="SSF51366">
    <property type="entry name" value="Ribulose-phoshate binding barrel"/>
    <property type="match status" value="1"/>
</dbReference>
<dbReference type="AlphaFoldDB" id="L0HGJ9"/>
<protein>
    <recommendedName>
        <fullName evidence="9">Tryptophan synthase alpha chain</fullName>
        <ecNumber evidence="9">4.2.1.20</ecNumber>
    </recommendedName>
</protein>
<sequence>MSRIDRVFEKRGKTAFIGFTVAGDPDEVTSLRIAKALIDGGTDILEFGVPFSDPVADGPVIQRADERALAAGTNPDTIFRLVKAVREYSDIPIVFLTYYNVVHKRGIDRFYREAHEAGVDGILVADMPVEESAGVTEAAAQYGIDPIFLVTQTTSDERIDRIVKKARGYLYLVAVLGVTGMRDQVSSEALALIGRVRKHTDIPLALGFGISSPEHAKTCAAAGADGVIVGSAIVSIVERNLGNPKVMERKLKDYGMRMKEAIH</sequence>
<evidence type="ECO:0000256" key="9">
    <source>
        <dbReference type="HAMAP-Rule" id="MF_00131"/>
    </source>
</evidence>
<keyword evidence="7 9" id="KW-0456">Lyase</keyword>
<accession>L0HGJ9</accession>
<reference evidence="12" key="1">
    <citation type="submission" date="2011-12" db="EMBL/GenBank/DDBJ databases">
        <title>Complete sequence of Methanoregula formicicum SMSP.</title>
        <authorList>
            <person name="Lucas S."/>
            <person name="Han J."/>
            <person name="Lapidus A."/>
            <person name="Cheng J.-F."/>
            <person name="Goodwin L."/>
            <person name="Pitluck S."/>
            <person name="Peters L."/>
            <person name="Ovchinnikova G."/>
            <person name="Teshima H."/>
            <person name="Detter J.C."/>
            <person name="Han C."/>
            <person name="Tapia R."/>
            <person name="Land M."/>
            <person name="Hauser L."/>
            <person name="Kyrpides N."/>
            <person name="Ivanova N."/>
            <person name="Pagani I."/>
            <person name="Imachi H."/>
            <person name="Tamaki H."/>
            <person name="Sekiguchi Y."/>
            <person name="Kamagata Y."/>
            <person name="Cadillo-Quiroz H."/>
            <person name="Zinder S."/>
            <person name="Liu W.-T."/>
            <person name="Woyke T."/>
        </authorList>
    </citation>
    <scope>NUCLEOTIDE SEQUENCE [LARGE SCALE GENOMIC DNA]</scope>
    <source>
        <strain evidence="12">DSM 22288 / NBRC 105244 / SMSP</strain>
    </source>
</reference>
<dbReference type="CDD" id="cd04724">
    <property type="entry name" value="Tryptophan_synthase_alpha"/>
    <property type="match status" value="1"/>
</dbReference>
<dbReference type="Proteomes" id="UP000010824">
    <property type="component" value="Chromosome"/>
</dbReference>
<dbReference type="OrthoDB" id="25658at2157"/>
<comment type="pathway">
    <text evidence="2 9">Amino-acid biosynthesis; L-tryptophan biosynthesis; L-tryptophan from chorismate: step 5/5.</text>
</comment>
<evidence type="ECO:0000256" key="2">
    <source>
        <dbReference type="ARBA" id="ARBA00004733"/>
    </source>
</evidence>
<evidence type="ECO:0000313" key="11">
    <source>
        <dbReference type="EMBL" id="AGB03872.1"/>
    </source>
</evidence>
<dbReference type="EMBL" id="CP003167">
    <property type="protein sequence ID" value="AGB03872.1"/>
    <property type="molecule type" value="Genomic_DNA"/>
</dbReference>
<keyword evidence="6 9" id="KW-0057">Aromatic amino acid biosynthesis</keyword>
<dbReference type="eggNOG" id="arCOG01086">
    <property type="taxonomic scope" value="Archaea"/>
</dbReference>
<comment type="subunit">
    <text evidence="3 9">Tetramer of two alpha and two beta chains.</text>
</comment>
<dbReference type="STRING" id="593750.Metfor_2892"/>
<dbReference type="InterPro" id="IPR013785">
    <property type="entry name" value="Aldolase_TIM"/>
</dbReference>
<evidence type="ECO:0000313" key="12">
    <source>
        <dbReference type="Proteomes" id="UP000010824"/>
    </source>
</evidence>
<dbReference type="FunCoup" id="L0HGJ9">
    <property type="interactions" value="88"/>
</dbReference>
<dbReference type="Pfam" id="PF00290">
    <property type="entry name" value="Trp_syntA"/>
    <property type="match status" value="1"/>
</dbReference>
<dbReference type="GeneID" id="14308676"/>
<dbReference type="EC" id="4.2.1.20" evidence="9"/>
<dbReference type="InParanoid" id="L0HGJ9"/>
<evidence type="ECO:0000256" key="3">
    <source>
        <dbReference type="ARBA" id="ARBA00011270"/>
    </source>
</evidence>
<evidence type="ECO:0000256" key="6">
    <source>
        <dbReference type="ARBA" id="ARBA00023141"/>
    </source>
</evidence>
<organism evidence="11 12">
    <name type="scientific">Methanoregula formicica (strain DSM 22288 / NBRC 105244 / SMSP)</name>
    <dbReference type="NCBI Taxonomy" id="593750"/>
    <lineage>
        <taxon>Archaea</taxon>
        <taxon>Methanobacteriati</taxon>
        <taxon>Methanobacteriota</taxon>
        <taxon>Stenosarchaea group</taxon>
        <taxon>Methanomicrobia</taxon>
        <taxon>Methanomicrobiales</taxon>
        <taxon>Methanoregulaceae</taxon>
        <taxon>Methanoregula</taxon>
    </lineage>
</organism>
<dbReference type="NCBIfam" id="TIGR00262">
    <property type="entry name" value="trpA"/>
    <property type="match status" value="1"/>
</dbReference>
<evidence type="ECO:0000256" key="1">
    <source>
        <dbReference type="ARBA" id="ARBA00003365"/>
    </source>
</evidence>
<evidence type="ECO:0000256" key="4">
    <source>
        <dbReference type="ARBA" id="ARBA00022605"/>
    </source>
</evidence>
<dbReference type="HAMAP" id="MF_00131">
    <property type="entry name" value="Trp_synth_alpha"/>
    <property type="match status" value="1"/>
</dbReference>
<dbReference type="FunFam" id="3.20.20.70:FF:000037">
    <property type="entry name" value="Tryptophan synthase alpha chain"/>
    <property type="match status" value="1"/>
</dbReference>
<dbReference type="RefSeq" id="WP_015286834.1">
    <property type="nucleotide sequence ID" value="NC_019943.1"/>
</dbReference>
<dbReference type="PANTHER" id="PTHR43406">
    <property type="entry name" value="TRYPTOPHAN SYNTHASE, ALPHA CHAIN"/>
    <property type="match status" value="1"/>
</dbReference>
<name>L0HGJ9_METFS</name>
<reference evidence="11 12" key="2">
    <citation type="journal article" date="2014" name="Genome Announc.">
        <title>Complete Genome Sequence of Methanoregula formicica SMSPT, a Mesophilic Hydrogenotrophic Methanogen Isolated from a Methanogenic Upflow Anaerobic Sludge Blanket Reactor.</title>
        <authorList>
            <person name="Yamamoto K."/>
            <person name="Tamaki H."/>
            <person name="Cadillo-Quiroz H."/>
            <person name="Imachi H."/>
            <person name="Kyrpides N."/>
            <person name="Woyke T."/>
            <person name="Goodwin L."/>
            <person name="Zinder S.H."/>
            <person name="Kamagata Y."/>
            <person name="Liu W.T."/>
        </authorList>
    </citation>
    <scope>NUCLEOTIDE SEQUENCE [LARGE SCALE GENOMIC DNA]</scope>
    <source>
        <strain evidence="12">DSM 22288 / NBRC 105244 / SMSP</strain>
    </source>
</reference>
<dbReference type="InterPro" id="IPR002028">
    <property type="entry name" value="Trp_synthase_suA"/>
</dbReference>
<dbReference type="PANTHER" id="PTHR43406:SF1">
    <property type="entry name" value="TRYPTOPHAN SYNTHASE ALPHA CHAIN, CHLOROPLASTIC"/>
    <property type="match status" value="1"/>
</dbReference>
<dbReference type="HOGENOM" id="CLU_016734_0_0_2"/>
<comment type="function">
    <text evidence="1 9">The alpha subunit is responsible for the aldol cleavage of indoleglycerol phosphate to indole and glyceraldehyde 3-phosphate.</text>
</comment>
<feature type="active site" description="Proton acceptor" evidence="9">
    <location>
        <position position="57"/>
    </location>
</feature>
<comment type="catalytic activity">
    <reaction evidence="8 9">
        <text>(1S,2R)-1-C-(indol-3-yl)glycerol 3-phosphate + L-serine = D-glyceraldehyde 3-phosphate + L-tryptophan + H2O</text>
        <dbReference type="Rhea" id="RHEA:10532"/>
        <dbReference type="ChEBI" id="CHEBI:15377"/>
        <dbReference type="ChEBI" id="CHEBI:33384"/>
        <dbReference type="ChEBI" id="CHEBI:57912"/>
        <dbReference type="ChEBI" id="CHEBI:58866"/>
        <dbReference type="ChEBI" id="CHEBI:59776"/>
        <dbReference type="EC" id="4.2.1.20"/>
    </reaction>
</comment>
<dbReference type="GO" id="GO:0005829">
    <property type="term" value="C:cytosol"/>
    <property type="evidence" value="ECO:0007669"/>
    <property type="project" value="TreeGrafter"/>
</dbReference>
<keyword evidence="5 9" id="KW-0822">Tryptophan biosynthesis</keyword>
<evidence type="ECO:0000256" key="5">
    <source>
        <dbReference type="ARBA" id="ARBA00022822"/>
    </source>
</evidence>
<gene>
    <name evidence="9" type="primary">trpA</name>
    <name evidence="11" type="ordered locus">Metfor_2892</name>
</gene>
<keyword evidence="12" id="KW-1185">Reference proteome</keyword>
<keyword evidence="4 9" id="KW-0028">Amino-acid biosynthesis</keyword>
<evidence type="ECO:0000256" key="8">
    <source>
        <dbReference type="ARBA" id="ARBA00049047"/>
    </source>
</evidence>
<evidence type="ECO:0000256" key="7">
    <source>
        <dbReference type="ARBA" id="ARBA00023239"/>
    </source>
</evidence>
<dbReference type="KEGG" id="mfo:Metfor_2892"/>
<dbReference type="Gene3D" id="3.20.20.70">
    <property type="entry name" value="Aldolase class I"/>
    <property type="match status" value="1"/>
</dbReference>